<protein>
    <submittedName>
        <fullName evidence="2">PilZ domain-containing protein</fullName>
    </submittedName>
</protein>
<gene>
    <name evidence="2" type="ORF">ACFMB1_05745</name>
</gene>
<dbReference type="Proteomes" id="UP001596116">
    <property type="component" value="Unassembled WGS sequence"/>
</dbReference>
<keyword evidence="3" id="KW-1185">Reference proteome</keyword>
<dbReference type="InterPro" id="IPR009875">
    <property type="entry name" value="PilZ_domain"/>
</dbReference>
<name>A0ABW1KWS0_9PROT</name>
<organism evidence="2 3">
    <name type="scientific">Hyphococcus aureus</name>
    <dbReference type="NCBI Taxonomy" id="2666033"/>
    <lineage>
        <taxon>Bacteria</taxon>
        <taxon>Pseudomonadati</taxon>
        <taxon>Pseudomonadota</taxon>
        <taxon>Alphaproteobacteria</taxon>
        <taxon>Parvularculales</taxon>
        <taxon>Parvularculaceae</taxon>
        <taxon>Hyphococcus</taxon>
    </lineage>
</organism>
<dbReference type="Pfam" id="PF07238">
    <property type="entry name" value="PilZ"/>
    <property type="match status" value="1"/>
</dbReference>
<accession>A0ABW1KWS0</accession>
<dbReference type="RefSeq" id="WP_379879632.1">
    <property type="nucleotide sequence ID" value="NZ_JBHPON010000001.1"/>
</dbReference>
<proteinExistence type="predicted"/>
<feature type="domain" description="PilZ" evidence="1">
    <location>
        <begin position="13"/>
        <end position="97"/>
    </location>
</feature>
<sequence>MTNDNKQGGVVGRKSFRFDYAAPVDILRGSERYSFGVMLNVSRGGAAFRAFAPLQTGVAYELHIRGVGTYPGTVVRRFSGDCYAARFDVEEAVKRRIDKTLAALFGLQKQDADAKTRFSA</sequence>
<dbReference type="SUPFAM" id="SSF141371">
    <property type="entry name" value="PilZ domain-like"/>
    <property type="match status" value="1"/>
</dbReference>
<evidence type="ECO:0000313" key="2">
    <source>
        <dbReference type="EMBL" id="MFC6035037.1"/>
    </source>
</evidence>
<evidence type="ECO:0000313" key="3">
    <source>
        <dbReference type="Proteomes" id="UP001596116"/>
    </source>
</evidence>
<evidence type="ECO:0000259" key="1">
    <source>
        <dbReference type="Pfam" id="PF07238"/>
    </source>
</evidence>
<reference evidence="2 3" key="1">
    <citation type="submission" date="2024-09" db="EMBL/GenBank/DDBJ databases">
        <authorList>
            <person name="Zhang Z.-H."/>
        </authorList>
    </citation>
    <scope>NUCLEOTIDE SEQUENCE [LARGE SCALE GENOMIC DNA]</scope>
    <source>
        <strain evidence="2 3">HHTR114</strain>
    </source>
</reference>
<comment type="caution">
    <text evidence="2">The sequence shown here is derived from an EMBL/GenBank/DDBJ whole genome shotgun (WGS) entry which is preliminary data.</text>
</comment>
<dbReference type="EMBL" id="JBHPON010000001">
    <property type="protein sequence ID" value="MFC6035037.1"/>
    <property type="molecule type" value="Genomic_DNA"/>
</dbReference>